<organism evidence="3 4">
    <name type="scientific">Lasiosphaeria ovina</name>
    <dbReference type="NCBI Taxonomy" id="92902"/>
    <lineage>
        <taxon>Eukaryota</taxon>
        <taxon>Fungi</taxon>
        <taxon>Dikarya</taxon>
        <taxon>Ascomycota</taxon>
        <taxon>Pezizomycotina</taxon>
        <taxon>Sordariomycetes</taxon>
        <taxon>Sordariomycetidae</taxon>
        <taxon>Sordariales</taxon>
        <taxon>Lasiosphaeriaceae</taxon>
        <taxon>Lasiosphaeria</taxon>
    </lineage>
</organism>
<evidence type="ECO:0000256" key="2">
    <source>
        <dbReference type="ARBA" id="ARBA00023043"/>
    </source>
</evidence>
<gene>
    <name evidence="3" type="ORF">B0T24DRAFT_492942</name>
</gene>
<dbReference type="Proteomes" id="UP001287356">
    <property type="component" value="Unassembled WGS sequence"/>
</dbReference>
<dbReference type="InterPro" id="IPR036770">
    <property type="entry name" value="Ankyrin_rpt-contain_sf"/>
</dbReference>
<proteinExistence type="predicted"/>
<protein>
    <submittedName>
        <fullName evidence="3">Ankyrin repeat-containing domain protein</fullName>
    </submittedName>
</protein>
<reference evidence="3" key="1">
    <citation type="journal article" date="2023" name="Mol. Phylogenet. Evol.">
        <title>Genome-scale phylogeny and comparative genomics of the fungal order Sordariales.</title>
        <authorList>
            <person name="Hensen N."/>
            <person name="Bonometti L."/>
            <person name="Westerberg I."/>
            <person name="Brannstrom I.O."/>
            <person name="Guillou S."/>
            <person name="Cros-Aarteil S."/>
            <person name="Calhoun S."/>
            <person name="Haridas S."/>
            <person name="Kuo A."/>
            <person name="Mondo S."/>
            <person name="Pangilinan J."/>
            <person name="Riley R."/>
            <person name="LaButti K."/>
            <person name="Andreopoulos B."/>
            <person name="Lipzen A."/>
            <person name="Chen C."/>
            <person name="Yan M."/>
            <person name="Daum C."/>
            <person name="Ng V."/>
            <person name="Clum A."/>
            <person name="Steindorff A."/>
            <person name="Ohm R.A."/>
            <person name="Martin F."/>
            <person name="Silar P."/>
            <person name="Natvig D.O."/>
            <person name="Lalanne C."/>
            <person name="Gautier V."/>
            <person name="Ament-Velasquez S.L."/>
            <person name="Kruys A."/>
            <person name="Hutchinson M.I."/>
            <person name="Powell A.J."/>
            <person name="Barry K."/>
            <person name="Miller A.N."/>
            <person name="Grigoriev I.V."/>
            <person name="Debuchy R."/>
            <person name="Gladieux P."/>
            <person name="Hiltunen Thoren M."/>
            <person name="Johannesson H."/>
        </authorList>
    </citation>
    <scope>NUCLEOTIDE SEQUENCE</scope>
    <source>
        <strain evidence="3">CBS 958.72</strain>
    </source>
</reference>
<dbReference type="SUPFAM" id="SSF48403">
    <property type="entry name" value="Ankyrin repeat"/>
    <property type="match status" value="1"/>
</dbReference>
<feature type="non-terminal residue" evidence="3">
    <location>
        <position position="1"/>
    </location>
</feature>
<dbReference type="Gene3D" id="1.25.40.20">
    <property type="entry name" value="Ankyrin repeat-containing domain"/>
    <property type="match status" value="2"/>
</dbReference>
<reference evidence="3" key="2">
    <citation type="submission" date="2023-06" db="EMBL/GenBank/DDBJ databases">
        <authorList>
            <consortium name="Lawrence Berkeley National Laboratory"/>
            <person name="Haridas S."/>
            <person name="Hensen N."/>
            <person name="Bonometti L."/>
            <person name="Westerberg I."/>
            <person name="Brannstrom I.O."/>
            <person name="Guillou S."/>
            <person name="Cros-Aarteil S."/>
            <person name="Calhoun S."/>
            <person name="Kuo A."/>
            <person name="Mondo S."/>
            <person name="Pangilinan J."/>
            <person name="Riley R."/>
            <person name="Labutti K."/>
            <person name="Andreopoulos B."/>
            <person name="Lipzen A."/>
            <person name="Chen C."/>
            <person name="Yanf M."/>
            <person name="Daum C."/>
            <person name="Ng V."/>
            <person name="Clum A."/>
            <person name="Steindorff A."/>
            <person name="Ohm R."/>
            <person name="Martin F."/>
            <person name="Silar P."/>
            <person name="Natvig D."/>
            <person name="Lalanne C."/>
            <person name="Gautier V."/>
            <person name="Ament-Velasquez S.L."/>
            <person name="Kruys A."/>
            <person name="Hutchinson M.I."/>
            <person name="Powell A.J."/>
            <person name="Barry K."/>
            <person name="Miller A.N."/>
            <person name="Grigoriev I.V."/>
            <person name="Debuchy R."/>
            <person name="Gladieux P."/>
            <person name="Thoren M.H."/>
            <person name="Johannesson H."/>
        </authorList>
    </citation>
    <scope>NUCLEOTIDE SEQUENCE</scope>
    <source>
        <strain evidence="3">CBS 958.72</strain>
    </source>
</reference>
<sequence>RTVLMEAAGRGRDTIVRFLLEGQHCTQARIDYDSGKGTAANMAAANGYELVLRILAARTAPDVIHPLISVAQFRQAAIVGDNEVVSRILNSDVLIDVPDSDRYTPFLHSVENNKKETVKFLLDHAGDRISINRKCLSTALIIASVNGYEEIVELLLRCDCID</sequence>
<keyword evidence="1" id="KW-0677">Repeat</keyword>
<comment type="caution">
    <text evidence="3">The sequence shown here is derived from an EMBL/GenBank/DDBJ whole genome shotgun (WGS) entry which is preliminary data.</text>
</comment>
<keyword evidence="4" id="KW-1185">Reference proteome</keyword>
<dbReference type="PANTHER" id="PTHR24173:SF74">
    <property type="entry name" value="ANKYRIN REPEAT DOMAIN-CONTAINING PROTEIN 16"/>
    <property type="match status" value="1"/>
</dbReference>
<evidence type="ECO:0000313" key="3">
    <source>
        <dbReference type="EMBL" id="KAK3368813.1"/>
    </source>
</evidence>
<name>A0AAE0K2E7_9PEZI</name>
<dbReference type="PANTHER" id="PTHR24173">
    <property type="entry name" value="ANKYRIN REPEAT CONTAINING"/>
    <property type="match status" value="1"/>
</dbReference>
<evidence type="ECO:0000256" key="1">
    <source>
        <dbReference type="ARBA" id="ARBA00022737"/>
    </source>
</evidence>
<feature type="non-terminal residue" evidence="3">
    <location>
        <position position="162"/>
    </location>
</feature>
<dbReference type="Pfam" id="PF12796">
    <property type="entry name" value="Ank_2"/>
    <property type="match status" value="1"/>
</dbReference>
<evidence type="ECO:0000313" key="4">
    <source>
        <dbReference type="Proteomes" id="UP001287356"/>
    </source>
</evidence>
<keyword evidence="2" id="KW-0040">ANK repeat</keyword>
<dbReference type="EMBL" id="JAULSN010000006">
    <property type="protein sequence ID" value="KAK3368813.1"/>
    <property type="molecule type" value="Genomic_DNA"/>
</dbReference>
<dbReference type="InterPro" id="IPR002110">
    <property type="entry name" value="Ankyrin_rpt"/>
</dbReference>
<dbReference type="AlphaFoldDB" id="A0AAE0K2E7"/>
<accession>A0AAE0K2E7</accession>